<feature type="compositionally biased region" description="Low complexity" evidence="1">
    <location>
        <begin position="135"/>
        <end position="145"/>
    </location>
</feature>
<dbReference type="OrthoDB" id="3622864at2"/>
<dbReference type="HOGENOM" id="CLU_1561998_0_0_11"/>
<dbReference type="KEGG" id="sfi:SFUL_5509"/>
<sequence>MAAGFAALGDFLDDALELPVTGLDKVERTYRIEGPSALDGVRIERVTTLAARLAAGGSAVDAPALDDEQEIDLYRMCLGSAYDQLLADVSWAAFRHVALTSMMWITADRETAEAYWATGNAPGKAPSRAERRSATRASSAKGAASTTKPRASTSGTRAVSPRSRKAAPAQP</sequence>
<evidence type="ECO:0000256" key="1">
    <source>
        <dbReference type="SAM" id="MobiDB-lite"/>
    </source>
</evidence>
<organism evidence="3 4">
    <name type="scientific">Streptomyces microflavus DSM 40593</name>
    <dbReference type="NCBI Taxonomy" id="1303692"/>
    <lineage>
        <taxon>Bacteria</taxon>
        <taxon>Bacillati</taxon>
        <taxon>Actinomycetota</taxon>
        <taxon>Actinomycetes</taxon>
        <taxon>Kitasatosporales</taxon>
        <taxon>Streptomycetaceae</taxon>
        <taxon>Streptomyces</taxon>
    </lineage>
</organism>
<feature type="domain" description="DUF7426" evidence="2">
    <location>
        <begin position="7"/>
        <end position="142"/>
    </location>
</feature>
<accession>N0D4Z5</accession>
<dbReference type="EMBL" id="CP005080">
    <property type="protein sequence ID" value="AGK80397.1"/>
    <property type="molecule type" value="Genomic_DNA"/>
</dbReference>
<evidence type="ECO:0000313" key="4">
    <source>
        <dbReference type="Proteomes" id="UP000013304"/>
    </source>
</evidence>
<dbReference type="AlphaFoldDB" id="N0D4Z5"/>
<feature type="compositionally biased region" description="Polar residues" evidence="1">
    <location>
        <begin position="146"/>
        <end position="157"/>
    </location>
</feature>
<dbReference type="RefSeq" id="WP_015611700.1">
    <property type="nucleotide sequence ID" value="NC_021177.1"/>
</dbReference>
<feature type="region of interest" description="Disordered" evidence="1">
    <location>
        <begin position="118"/>
        <end position="171"/>
    </location>
</feature>
<dbReference type="Pfam" id="PF24201">
    <property type="entry name" value="DUF7426"/>
    <property type="match status" value="1"/>
</dbReference>
<protein>
    <recommendedName>
        <fullName evidence="2">DUF7426 domain-containing protein</fullName>
    </recommendedName>
</protein>
<evidence type="ECO:0000313" key="3">
    <source>
        <dbReference type="EMBL" id="AGK80397.1"/>
    </source>
</evidence>
<name>N0D4Z5_STRMI</name>
<proteinExistence type="predicted"/>
<evidence type="ECO:0000259" key="2">
    <source>
        <dbReference type="Pfam" id="PF24201"/>
    </source>
</evidence>
<reference evidence="3 4" key="1">
    <citation type="submission" date="2013-04" db="EMBL/GenBank/DDBJ databases">
        <title>Complete genome sequence of Streptomyces fulvissimus.</title>
        <authorList>
            <person name="Myronovskyi M."/>
            <person name="Tokovenko B."/>
            <person name="Manderscheid N."/>
            <person name="Petzke L."/>
            <person name="Luzhetskyy A."/>
        </authorList>
    </citation>
    <scope>NUCLEOTIDE SEQUENCE [LARGE SCALE GENOMIC DNA]</scope>
    <source>
        <strain evidence="3 4">DSM 40593</strain>
    </source>
</reference>
<dbReference type="Proteomes" id="UP000013304">
    <property type="component" value="Chromosome"/>
</dbReference>
<dbReference type="PATRIC" id="fig|1303692.3.peg.5535"/>
<dbReference type="InterPro" id="IPR055849">
    <property type="entry name" value="DUF7426"/>
</dbReference>
<gene>
    <name evidence="3" type="ORF">SFUL_5509</name>
</gene>
<dbReference type="eggNOG" id="ENOG502ZIFX">
    <property type="taxonomic scope" value="Bacteria"/>
</dbReference>